<dbReference type="AlphaFoldDB" id="A0A2W7C784"/>
<sequence>MLLLNFGPTGEIQERHVNGTPVAQAVEPTRIEVDGGAHAIRFFIDGKQVALLNSTGFEE</sequence>
<proteinExistence type="predicted"/>
<dbReference type="Proteomes" id="UP000248616">
    <property type="component" value="Unassembled WGS sequence"/>
</dbReference>
<gene>
    <name evidence="1" type="ORF">B5V02_09690</name>
</gene>
<evidence type="ECO:0000313" key="1">
    <source>
        <dbReference type="EMBL" id="PZV38747.1"/>
    </source>
</evidence>
<protein>
    <submittedName>
        <fullName evidence="1">Uncharacterized protein</fullName>
    </submittedName>
</protein>
<name>A0A2W7C784_9HYPH</name>
<evidence type="ECO:0000313" key="2">
    <source>
        <dbReference type="Proteomes" id="UP000248616"/>
    </source>
</evidence>
<keyword evidence="2" id="KW-1185">Reference proteome</keyword>
<reference evidence="2" key="1">
    <citation type="submission" date="2017-03" db="EMBL/GenBank/DDBJ databases">
        <authorList>
            <person name="Safronova V.I."/>
            <person name="Sazanova A.L."/>
            <person name="Chirak E.R."/>
        </authorList>
    </citation>
    <scope>NUCLEOTIDE SEQUENCE [LARGE SCALE GENOMIC DNA]</scope>
    <source>
        <strain evidence="2">Ach-343</strain>
    </source>
</reference>
<accession>A0A2W7C784</accession>
<comment type="caution">
    <text evidence="1">The sequence shown here is derived from an EMBL/GenBank/DDBJ whole genome shotgun (WGS) entry which is preliminary data.</text>
</comment>
<dbReference type="EMBL" id="MZXV01000019">
    <property type="protein sequence ID" value="PZV38747.1"/>
    <property type="molecule type" value="Genomic_DNA"/>
</dbReference>
<organism evidence="1 2">
    <name type="scientific">Mesorhizobium kowhaii</name>
    <dbReference type="NCBI Taxonomy" id="1300272"/>
    <lineage>
        <taxon>Bacteria</taxon>
        <taxon>Pseudomonadati</taxon>
        <taxon>Pseudomonadota</taxon>
        <taxon>Alphaproteobacteria</taxon>
        <taxon>Hyphomicrobiales</taxon>
        <taxon>Phyllobacteriaceae</taxon>
        <taxon>Mesorhizobium</taxon>
    </lineage>
</organism>